<dbReference type="Proteomes" id="UP001501161">
    <property type="component" value="Unassembled WGS sequence"/>
</dbReference>
<keyword evidence="3" id="KW-1185">Reference proteome</keyword>
<feature type="region of interest" description="Disordered" evidence="1">
    <location>
        <begin position="1"/>
        <end position="28"/>
    </location>
</feature>
<comment type="caution">
    <text evidence="2">The sequence shown here is derived from an EMBL/GenBank/DDBJ whole genome shotgun (WGS) entry which is preliminary data.</text>
</comment>
<protein>
    <submittedName>
        <fullName evidence="2">Uncharacterized protein</fullName>
    </submittedName>
</protein>
<evidence type="ECO:0000256" key="1">
    <source>
        <dbReference type="SAM" id="MobiDB-lite"/>
    </source>
</evidence>
<evidence type="ECO:0000313" key="2">
    <source>
        <dbReference type="EMBL" id="GAA2115957.1"/>
    </source>
</evidence>
<gene>
    <name evidence="2" type="ORF">GCM10009726_35140</name>
</gene>
<organism evidence="2 3">
    <name type="scientific">Nocardioides furvisabuli</name>
    <dbReference type="NCBI Taxonomy" id="375542"/>
    <lineage>
        <taxon>Bacteria</taxon>
        <taxon>Bacillati</taxon>
        <taxon>Actinomycetota</taxon>
        <taxon>Actinomycetes</taxon>
        <taxon>Propionibacteriales</taxon>
        <taxon>Nocardioidaceae</taxon>
        <taxon>Nocardioides</taxon>
    </lineage>
</organism>
<proteinExistence type="predicted"/>
<name>A0ABN2XUS9_9ACTN</name>
<evidence type="ECO:0000313" key="3">
    <source>
        <dbReference type="Proteomes" id="UP001501161"/>
    </source>
</evidence>
<accession>A0ABN2XUS9</accession>
<reference evidence="2 3" key="1">
    <citation type="journal article" date="2019" name="Int. J. Syst. Evol. Microbiol.">
        <title>The Global Catalogue of Microorganisms (GCM) 10K type strain sequencing project: providing services to taxonomists for standard genome sequencing and annotation.</title>
        <authorList>
            <consortium name="The Broad Institute Genomics Platform"/>
            <consortium name="The Broad Institute Genome Sequencing Center for Infectious Disease"/>
            <person name="Wu L."/>
            <person name="Ma J."/>
        </authorList>
    </citation>
    <scope>NUCLEOTIDE SEQUENCE [LARGE SCALE GENOMIC DNA]</scope>
    <source>
        <strain evidence="2 3">JCM 13813</strain>
    </source>
</reference>
<dbReference type="EMBL" id="BAAAMQ010000017">
    <property type="protein sequence ID" value="GAA2115957.1"/>
    <property type="molecule type" value="Genomic_DNA"/>
</dbReference>
<feature type="compositionally biased region" description="Low complexity" evidence="1">
    <location>
        <begin position="18"/>
        <end position="27"/>
    </location>
</feature>
<sequence length="163" mass="16879">MTLSLTGQTTAPNNRTVSTTQTGGQSSNLRFYSTADANSSQTATFSFTRNGQPVTVTNLSFSFLDIDSGGNSWNDTVRVNTAGFGYVITNQTFVTGVGSSASPFRANGTNTSSNTAGTSTNGNVQVSWATALSSMSFTYAQAVAASGSPFIGISNMSFQPVIC</sequence>
<feature type="compositionally biased region" description="Polar residues" evidence="1">
    <location>
        <begin position="1"/>
        <end position="17"/>
    </location>
</feature>